<proteinExistence type="predicted"/>
<name>A0A873WJH0_9CAUD</name>
<evidence type="ECO:0000256" key="1">
    <source>
        <dbReference type="SAM" id="Phobius"/>
    </source>
</evidence>
<keyword evidence="3" id="KW-1185">Reference proteome</keyword>
<sequence>MAKSKMSDFIDIAVLFLVISLVLTFFFYAIIKYG</sequence>
<feature type="transmembrane region" description="Helical" evidence="1">
    <location>
        <begin position="12"/>
        <end position="31"/>
    </location>
</feature>
<keyword evidence="1" id="KW-0812">Transmembrane</keyword>
<dbReference type="Proteomes" id="UP000662782">
    <property type="component" value="Segment"/>
</dbReference>
<dbReference type="EMBL" id="MT701590">
    <property type="protein sequence ID" value="QPB09172.1"/>
    <property type="molecule type" value="Genomic_DNA"/>
</dbReference>
<keyword evidence="1" id="KW-1133">Transmembrane helix</keyword>
<gene>
    <name evidence="2" type="ORF">CPT_Miami_077</name>
</gene>
<evidence type="ECO:0000313" key="3">
    <source>
        <dbReference type="Proteomes" id="UP000662782"/>
    </source>
</evidence>
<evidence type="ECO:0000313" key="2">
    <source>
        <dbReference type="EMBL" id="QPB09172.1"/>
    </source>
</evidence>
<keyword evidence="1" id="KW-0472">Membrane</keyword>
<accession>A0A873WJH0</accession>
<organism evidence="2 3">
    <name type="scientific">Klebsiella phage Miami</name>
    <dbReference type="NCBI Taxonomy" id="2767581"/>
    <lineage>
        <taxon>Viruses</taxon>
        <taxon>Duplodnaviria</taxon>
        <taxon>Heunggongvirae</taxon>
        <taxon>Uroviricota</taxon>
        <taxon>Caudoviricetes</taxon>
        <taxon>Chimalliviridae</taxon>
        <taxon>Miamivirus</taxon>
        <taxon>Miamivirus miami</taxon>
    </lineage>
</organism>
<protein>
    <submittedName>
        <fullName evidence="2">Uncharacterized protein</fullName>
    </submittedName>
</protein>
<reference evidence="2 3" key="1">
    <citation type="submission" date="2020-07" db="EMBL/GenBank/DDBJ databases">
        <title>Complete genome sequence of Klebsiella pneumoniae phage Miami.</title>
        <authorList>
            <person name="Mora D.A."/>
            <person name="Lessor L."/>
            <person name="Gill J."/>
            <person name="Liu M."/>
        </authorList>
    </citation>
    <scope>NUCLEOTIDE SEQUENCE [LARGE SCALE GENOMIC DNA]</scope>
</reference>